<dbReference type="AlphaFoldDB" id="D8TM22"/>
<dbReference type="InterPro" id="IPR038961">
    <property type="entry name" value="PRDA1"/>
</dbReference>
<proteinExistence type="predicted"/>
<protein>
    <submittedName>
        <fullName evidence="2">Uncharacterized protein</fullName>
    </submittedName>
</protein>
<feature type="region of interest" description="Disordered" evidence="1">
    <location>
        <begin position="1"/>
        <end position="70"/>
    </location>
</feature>
<dbReference type="Proteomes" id="UP000001058">
    <property type="component" value="Unassembled WGS sequence"/>
</dbReference>
<keyword evidence="3" id="KW-1185">Reference proteome</keyword>
<dbReference type="GO" id="GO:0042644">
    <property type="term" value="C:chloroplast nucleoid"/>
    <property type="evidence" value="ECO:0007669"/>
    <property type="project" value="InterPro"/>
</dbReference>
<dbReference type="EMBL" id="GL378327">
    <property type="protein sequence ID" value="EFJ51563.1"/>
    <property type="molecule type" value="Genomic_DNA"/>
</dbReference>
<feature type="compositionally biased region" description="Gly residues" evidence="1">
    <location>
        <begin position="412"/>
        <end position="442"/>
    </location>
</feature>
<accession>D8TM22</accession>
<dbReference type="OrthoDB" id="2015968at2759"/>
<dbReference type="PANTHER" id="PTHR37262:SF1">
    <property type="entry name" value="PROTEIN PEP-RELATED DEVELOPMENT ARRESTED 1, CHLOROPLASTIC"/>
    <property type="match status" value="1"/>
</dbReference>
<organism evidence="3">
    <name type="scientific">Volvox carteri f. nagariensis</name>
    <dbReference type="NCBI Taxonomy" id="3068"/>
    <lineage>
        <taxon>Eukaryota</taxon>
        <taxon>Viridiplantae</taxon>
        <taxon>Chlorophyta</taxon>
        <taxon>core chlorophytes</taxon>
        <taxon>Chlorophyceae</taxon>
        <taxon>CS clade</taxon>
        <taxon>Chlamydomonadales</taxon>
        <taxon>Volvocaceae</taxon>
        <taxon>Volvox</taxon>
    </lineage>
</organism>
<dbReference type="GO" id="GO:0006355">
    <property type="term" value="P:regulation of DNA-templated transcription"/>
    <property type="evidence" value="ECO:0007669"/>
    <property type="project" value="InterPro"/>
</dbReference>
<dbReference type="RefSeq" id="XP_002947515.1">
    <property type="nucleotide sequence ID" value="XM_002947469.1"/>
</dbReference>
<feature type="region of interest" description="Disordered" evidence="1">
    <location>
        <begin position="409"/>
        <end position="452"/>
    </location>
</feature>
<evidence type="ECO:0000256" key="1">
    <source>
        <dbReference type="SAM" id="MobiDB-lite"/>
    </source>
</evidence>
<dbReference type="InParanoid" id="D8TM22"/>
<dbReference type="eggNOG" id="ENOG502SB7S">
    <property type="taxonomic scope" value="Eukaryota"/>
</dbReference>
<evidence type="ECO:0000313" key="3">
    <source>
        <dbReference type="Proteomes" id="UP000001058"/>
    </source>
</evidence>
<sequence length="452" mass="47108">MHQVVLYPPNQPWVRRDAGAPRQAVPLPSTPPTRRPCLSGRRSGVLFSAAPGPNPTGPSSSSQPDAAQKRAEITANVERAAAMVGEIVNEVTRELFVSEAVAYIQNDRADQTELVAVREAVARRLDFLDANFLTTLAGFIRACEQRGDSQLCRMLTAIHEEVLRQVGARMPAAAQVLDLALRHADKDERVGVLRAATTAAAAGTGGATAAGAIPAADFDTLAATASKFIDEMEEQAEVPDRRLLARLVLLREELRLLREEMRFASGLDPDLDSDHQVLMAEPVRSNVPQRCAAFLKELVAVSDPLRRVGLLAAAFERDWDGAAPRQKPQTAFHANQPDWVRPGRLMATLQSMVVQLQGLDEANASTAGSGGGGSGGVGGGAGGNTAVIARLETIRSEAMAVLDRMHTAGSGTAVGDGDGSDGGIGVSGKGGSGGSGGGGSSGGVPVVEPSVV</sequence>
<reference evidence="2 3" key="1">
    <citation type="journal article" date="2010" name="Science">
        <title>Genomic analysis of organismal complexity in the multicellular green alga Volvox carteri.</title>
        <authorList>
            <person name="Prochnik S.E."/>
            <person name="Umen J."/>
            <person name="Nedelcu A.M."/>
            <person name="Hallmann A."/>
            <person name="Miller S.M."/>
            <person name="Nishii I."/>
            <person name="Ferris P."/>
            <person name="Kuo A."/>
            <person name="Mitros T."/>
            <person name="Fritz-Laylin L.K."/>
            <person name="Hellsten U."/>
            <person name="Chapman J."/>
            <person name="Simakov O."/>
            <person name="Rensing S.A."/>
            <person name="Terry A."/>
            <person name="Pangilinan J."/>
            <person name="Kapitonov V."/>
            <person name="Jurka J."/>
            <person name="Salamov A."/>
            <person name="Shapiro H."/>
            <person name="Schmutz J."/>
            <person name="Grimwood J."/>
            <person name="Lindquist E."/>
            <person name="Lucas S."/>
            <person name="Grigoriev I.V."/>
            <person name="Schmitt R."/>
            <person name="Kirk D."/>
            <person name="Rokhsar D.S."/>
        </authorList>
    </citation>
    <scope>NUCLEOTIDE SEQUENCE [LARGE SCALE GENOMIC DNA]</scope>
    <source>
        <strain evidence="3">f. Nagariensis / Eve</strain>
    </source>
</reference>
<name>D8TM22_VOLCA</name>
<evidence type="ECO:0000313" key="2">
    <source>
        <dbReference type="EMBL" id="EFJ51563.1"/>
    </source>
</evidence>
<dbReference type="KEGG" id="vcn:VOLCADRAFT_103463"/>
<dbReference type="PANTHER" id="PTHR37262">
    <property type="entry name" value="PROTEIN PEP-RELATED DEVELOPMENT ARRESTED 1, CHLOROPLASTIC"/>
    <property type="match status" value="1"/>
</dbReference>
<dbReference type="GeneID" id="9620347"/>
<gene>
    <name evidence="2" type="ORF">VOLCADRAFT_103463</name>
</gene>